<name>A0A289YVV1_9CAUD</name>
<keyword evidence="2" id="KW-1185">Reference proteome</keyword>
<reference evidence="2" key="1">
    <citation type="submission" date="2017-06" db="EMBL/GenBank/DDBJ databases">
        <authorList>
            <person name="Zhao X."/>
        </authorList>
    </citation>
    <scope>NUCLEOTIDE SEQUENCE [LARGE SCALE GENOMIC DNA]</scope>
</reference>
<evidence type="ECO:0000313" key="1">
    <source>
        <dbReference type="EMBL" id="ATA65571.1"/>
    </source>
</evidence>
<dbReference type="EMBL" id="MF285618">
    <property type="protein sequence ID" value="ATA65571.1"/>
    <property type="molecule type" value="Genomic_DNA"/>
</dbReference>
<organism evidence="1 2">
    <name type="scientific">Serratia phage vB_SmaM_ 2050HW</name>
    <dbReference type="NCBI Taxonomy" id="2024252"/>
    <lineage>
        <taxon>Viruses</taxon>
        <taxon>Duplodnaviria</taxon>
        <taxon>Heunggongvirae</taxon>
        <taxon>Uroviricota</taxon>
        <taxon>Caudoviricetes</taxon>
        <taxon>Chimalliviridae</taxon>
        <taxon>Moabitevirus</taxon>
        <taxon>Moabitevirus mv2050HW</taxon>
    </lineage>
</organism>
<sequence>MTTGGFVVNSFAGKLAIEGSFLADELELSVREQDHHFEEYRRHNADVNVLANRQREIMHLHGIAECLDRGVLAEEIAYYLDAPVSEIEEKIEKIKSFK</sequence>
<accession>A0A289YVV1</accession>
<protein>
    <submittedName>
        <fullName evidence="1">Uncharacterized protein</fullName>
    </submittedName>
</protein>
<evidence type="ECO:0000313" key="2">
    <source>
        <dbReference type="Proteomes" id="UP000223363"/>
    </source>
</evidence>
<dbReference type="Proteomes" id="UP000223363">
    <property type="component" value="Segment"/>
</dbReference>
<proteinExistence type="predicted"/>
<gene>
    <name evidence="1" type="ORF">2050HW_00236</name>
</gene>